<dbReference type="InterPro" id="IPR025306">
    <property type="entry name" value="Zn-bnd_dom_prob"/>
</dbReference>
<gene>
    <name evidence="3" type="ORF">SYNTR_1800</name>
</gene>
<name>A0A6I6DHG7_9FIRM</name>
<evidence type="ECO:0000259" key="1">
    <source>
        <dbReference type="Pfam" id="PF13451"/>
    </source>
</evidence>
<dbReference type="OrthoDB" id="5505402at2"/>
<keyword evidence="4" id="KW-1185">Reference proteome</keyword>
<dbReference type="AlphaFoldDB" id="A0A6I6DHG7"/>
<evidence type="ECO:0000259" key="2">
    <source>
        <dbReference type="Pfam" id="PF23477"/>
    </source>
</evidence>
<evidence type="ECO:0000313" key="3">
    <source>
        <dbReference type="EMBL" id="QGU00394.1"/>
    </source>
</evidence>
<reference evidence="4" key="1">
    <citation type="journal article" date="2019" name="Microbiology">
        <title>Complete Genome Sequence of an Uncultured Bacterium of the Candidate Phylum Bipolaricaulota.</title>
        <authorList>
            <person name="Kadnikov V.V."/>
            <person name="Mardanov A.V."/>
            <person name="Beletsky A.V."/>
            <person name="Frank Y.A."/>
            <person name="Karnachuk O.V."/>
            <person name="Ravin N.V."/>
        </authorList>
    </citation>
    <scope>NUCLEOTIDE SEQUENCE [LARGE SCALE GENOMIC DNA]</scope>
</reference>
<dbReference type="Pfam" id="PF23477">
    <property type="entry name" value="zf_Tbcl_2"/>
    <property type="match status" value="1"/>
</dbReference>
<dbReference type="Pfam" id="PF13451">
    <property type="entry name" value="zf_Tbcl"/>
    <property type="match status" value="1"/>
</dbReference>
<proteinExistence type="predicted"/>
<evidence type="ECO:0000313" key="4">
    <source>
        <dbReference type="Proteomes" id="UP000426444"/>
    </source>
</evidence>
<dbReference type="Proteomes" id="UP000426444">
    <property type="component" value="Chromosome"/>
</dbReference>
<dbReference type="RefSeq" id="WP_156204182.1">
    <property type="nucleotide sequence ID" value="NZ_CP046457.1"/>
</dbReference>
<organism evidence="3 4">
    <name type="scientific">Candidatus Syntrophocurvum alkaliphilum</name>
    <dbReference type="NCBI Taxonomy" id="2293317"/>
    <lineage>
        <taxon>Bacteria</taxon>
        <taxon>Bacillati</taxon>
        <taxon>Bacillota</taxon>
        <taxon>Clostridia</taxon>
        <taxon>Eubacteriales</taxon>
        <taxon>Syntrophomonadaceae</taxon>
        <taxon>Candidatus Syntrophocurvum</taxon>
    </lineage>
</organism>
<feature type="domain" description="CxxC-x17-CxxC" evidence="2">
    <location>
        <begin position="58"/>
        <end position="94"/>
    </location>
</feature>
<dbReference type="InterPro" id="IPR026363">
    <property type="entry name" value="CxxC-x17-CxxC_dom"/>
</dbReference>
<feature type="domain" description="Probable zinc-binding" evidence="1">
    <location>
        <begin position="3"/>
        <end position="49"/>
    </location>
</feature>
<accession>A0A6I6DHG7</accession>
<dbReference type="KEGG" id="salq:SYNTR_1800"/>
<dbReference type="NCBIfam" id="TIGR04272">
    <property type="entry name" value="cxxc_cxxc_Mbark"/>
    <property type="match status" value="1"/>
</dbReference>
<protein>
    <submittedName>
        <fullName evidence="3">Uncharacterized protein</fullName>
    </submittedName>
</protein>
<sequence>MFEDKTLICQDCGEEFTFTEGEQEFYHEKGFENEPKRCKDCRSNRRNNRGGGGNRAPREMHDAVCAECGAETQVPFRPVEGRPVFCLDCFQQQRQASY</sequence>
<dbReference type="EMBL" id="CP046457">
    <property type="protein sequence ID" value="QGU00394.1"/>
    <property type="molecule type" value="Genomic_DNA"/>
</dbReference>